<feature type="region of interest" description="Disordered" evidence="16">
    <location>
        <begin position="71"/>
        <end position="156"/>
    </location>
</feature>
<evidence type="ECO:0000256" key="9">
    <source>
        <dbReference type="ARBA" id="ARBA00022839"/>
    </source>
</evidence>
<feature type="compositionally biased region" description="Polar residues" evidence="16">
    <location>
        <begin position="71"/>
        <end position="91"/>
    </location>
</feature>
<dbReference type="SUPFAM" id="SSF56300">
    <property type="entry name" value="Metallo-dependent phosphatases"/>
    <property type="match status" value="1"/>
</dbReference>
<dbReference type="PIRSF" id="PIRSF000803">
    <property type="entry name" value="Arc_Pol2_small"/>
    <property type="match status" value="1"/>
</dbReference>
<keyword evidence="4 15" id="KW-0808">Transferase</keyword>
<evidence type="ECO:0000256" key="16">
    <source>
        <dbReference type="SAM" id="MobiDB-lite"/>
    </source>
</evidence>
<feature type="domain" description="DNA polymerase alpha/delta/epsilon subunit B" evidence="17">
    <location>
        <begin position="383"/>
        <end position="588"/>
    </location>
</feature>
<evidence type="ECO:0000256" key="8">
    <source>
        <dbReference type="ARBA" id="ARBA00022801"/>
    </source>
</evidence>
<dbReference type="HAMAP" id="MF_00325">
    <property type="entry name" value="DNApol_II_A_arch"/>
    <property type="match status" value="1"/>
</dbReference>
<keyword evidence="5 15" id="KW-0548">Nucleotidyltransferase</keyword>
<dbReference type="InterPro" id="IPR029052">
    <property type="entry name" value="Metallo-depent_PP-like"/>
</dbReference>
<dbReference type="GO" id="GO:0006308">
    <property type="term" value="P:DNA catabolic process"/>
    <property type="evidence" value="ECO:0007669"/>
    <property type="project" value="UniProtKB-UniRule"/>
</dbReference>
<dbReference type="Pfam" id="PF04042">
    <property type="entry name" value="DNA_pol_E_B"/>
    <property type="match status" value="1"/>
</dbReference>
<comment type="similarity">
    <text evidence="2 15">Belongs to the DNA polymerase delta/II small subunit family.</text>
</comment>
<dbReference type="GO" id="GO:0006271">
    <property type="term" value="P:DNA strand elongation involved in DNA replication"/>
    <property type="evidence" value="ECO:0007669"/>
    <property type="project" value="TreeGrafter"/>
</dbReference>
<dbReference type="PANTHER" id="PTHR10416">
    <property type="entry name" value="DNA POLYMERASE DELTA SUBUNIT 2"/>
    <property type="match status" value="1"/>
</dbReference>
<name>A0A166FER9_9EURY</name>
<keyword evidence="10 15" id="KW-0239">DNA-directed DNA polymerase</keyword>
<dbReference type="AlphaFoldDB" id="A0A166FER9"/>
<dbReference type="GO" id="GO:0003677">
    <property type="term" value="F:DNA binding"/>
    <property type="evidence" value="ECO:0007669"/>
    <property type="project" value="UniProtKB-UniRule"/>
</dbReference>
<dbReference type="EMBL" id="LWMT01000007">
    <property type="protein sequence ID" value="KZX17602.1"/>
    <property type="molecule type" value="Genomic_DNA"/>
</dbReference>
<dbReference type="InterPro" id="IPR024826">
    <property type="entry name" value="DNA_pol_delta/II_ssu"/>
</dbReference>
<dbReference type="GO" id="GO:0042575">
    <property type="term" value="C:DNA polymerase complex"/>
    <property type="evidence" value="ECO:0007669"/>
    <property type="project" value="TreeGrafter"/>
</dbReference>
<dbReference type="RefSeq" id="WP_084266236.1">
    <property type="nucleotide sequence ID" value="NZ_LWMT01000007.1"/>
</dbReference>
<evidence type="ECO:0000256" key="12">
    <source>
        <dbReference type="ARBA" id="ARBA00023268"/>
    </source>
</evidence>
<sequence>MTIKVLLKFAENGINLTPEVYNNIINSEDPISLASSVILKIKSKFSGKMFILTEDIFKSILRMEDIENTKNSQPLDLTNSVDKNDNYSKTNNNEDDENRKNQINNEDSKDSNTSTSAISTGIIENTSTISKEDNKIIPRINETPKSRKKPKSRVAKGLDIFKTKEINENKALEEKPAINEDVSTSNETTEKKEDNDDNDINKAYKFPTIKVEDTQENRSKIRNNIKNSKRNSDISNVNFDYKVIQDTSKQSYTNGEIGNLISYFKNRYEKLRDILSKRPELRTYQNIVDIGQGNTTDFTIIGMIRDIKITKNNHKIIEIEDETSNLTVLIHNENNDLMKSTEKLVKDEVIGIIGDKKGELGIASRIIQPSVHRIAEKPMDFSIAFLSDVHIGSMTFLEDAFLKFIDWINGDFGTDEQRKIAKDVKYLIIAGDIVDGIGVYPNQDKELNIKDITEQYDKAAEYLSEIRSDVKIIIGPGNHDASRVAEPQPAVPPKYANSLYELNNVEFISNPGIVSLEGINVLIYHGRGFDDMVMGVKGMTHQRNDLVLEELLKKRHLAPIYGERTPLASELEDHLVIDEIPDIIHTGHVHINTYKKYNGIHMINSGTFQTQTEFQKIYNIVPTCAEVPVLYKGTYKQLKFV</sequence>
<evidence type="ECO:0000256" key="6">
    <source>
        <dbReference type="ARBA" id="ARBA00022705"/>
    </source>
</evidence>
<dbReference type="PANTHER" id="PTHR10416:SF0">
    <property type="entry name" value="DNA POLYMERASE DELTA SUBUNIT 2"/>
    <property type="match status" value="1"/>
</dbReference>
<evidence type="ECO:0000256" key="7">
    <source>
        <dbReference type="ARBA" id="ARBA00022722"/>
    </source>
</evidence>
<evidence type="ECO:0000256" key="2">
    <source>
        <dbReference type="ARBA" id="ARBA00006035"/>
    </source>
</evidence>
<gene>
    <name evidence="15" type="primary">polB</name>
    <name evidence="18" type="ORF">MBFIL_00490</name>
</gene>
<dbReference type="STRING" id="55758.MBFIL_00490"/>
<dbReference type="OrthoDB" id="372039at2157"/>
<comment type="subunit">
    <text evidence="3 15">Heterodimer of a large subunit and a small subunit.</text>
</comment>
<evidence type="ECO:0000256" key="3">
    <source>
        <dbReference type="ARBA" id="ARBA00011315"/>
    </source>
</evidence>
<dbReference type="GO" id="GO:0003887">
    <property type="term" value="F:DNA-directed DNA polymerase activity"/>
    <property type="evidence" value="ECO:0007669"/>
    <property type="project" value="UniProtKB-UniRule"/>
</dbReference>
<evidence type="ECO:0000256" key="1">
    <source>
        <dbReference type="ARBA" id="ARBA00000563"/>
    </source>
</evidence>
<evidence type="ECO:0000256" key="11">
    <source>
        <dbReference type="ARBA" id="ARBA00023125"/>
    </source>
</evidence>
<protein>
    <recommendedName>
        <fullName evidence="15">DNA polymerase II small subunit</fullName>
        <shortName evidence="15">Pol II</shortName>
        <ecNumber evidence="15">2.7.7.7</ecNumber>
    </recommendedName>
    <alternativeName>
        <fullName evidence="15">Exodeoxyribonuclease small subunit</fullName>
        <ecNumber evidence="15">3.1.11.1</ecNumber>
    </alternativeName>
</protein>
<keyword evidence="7 15" id="KW-0540">Nuclease</keyword>
<organism evidence="18 19">
    <name type="scientific">Methanobrevibacter filiformis</name>
    <dbReference type="NCBI Taxonomy" id="55758"/>
    <lineage>
        <taxon>Archaea</taxon>
        <taxon>Methanobacteriati</taxon>
        <taxon>Methanobacteriota</taxon>
        <taxon>Methanomada group</taxon>
        <taxon>Methanobacteria</taxon>
        <taxon>Methanobacteriales</taxon>
        <taxon>Methanobacteriaceae</taxon>
        <taxon>Methanobrevibacter</taxon>
    </lineage>
</organism>
<comment type="catalytic activity">
    <reaction evidence="1 15">
        <text>Exonucleolytic cleavage in the 3'- to 5'-direction to yield nucleoside 5'-phosphates.</text>
        <dbReference type="EC" id="3.1.11.1"/>
    </reaction>
</comment>
<keyword evidence="19" id="KW-1185">Reference proteome</keyword>
<comment type="function">
    <text evidence="13 15">Possesses two activities: a DNA synthesis (polymerase) and an exonucleolytic activity that degrades single-stranded DNA in the 3' to 5' direction. Has a template-primer preference which is characteristic of a replicative DNA polymerase.</text>
</comment>
<comment type="catalytic activity">
    <reaction evidence="14 15">
        <text>DNA(n) + a 2'-deoxyribonucleoside 5'-triphosphate = DNA(n+1) + diphosphate</text>
        <dbReference type="Rhea" id="RHEA:22508"/>
        <dbReference type="Rhea" id="RHEA-COMP:17339"/>
        <dbReference type="Rhea" id="RHEA-COMP:17340"/>
        <dbReference type="ChEBI" id="CHEBI:33019"/>
        <dbReference type="ChEBI" id="CHEBI:61560"/>
        <dbReference type="ChEBI" id="CHEBI:173112"/>
        <dbReference type="EC" id="2.7.7.7"/>
    </reaction>
</comment>
<dbReference type="InterPro" id="IPR007185">
    <property type="entry name" value="DNA_pol_a/d/e_bsu"/>
</dbReference>
<evidence type="ECO:0000313" key="19">
    <source>
        <dbReference type="Proteomes" id="UP000077066"/>
    </source>
</evidence>
<accession>A0A166FER9</accession>
<keyword evidence="12 15" id="KW-0511">Multifunctional enzyme</keyword>
<dbReference type="EC" id="2.7.7.7" evidence="15"/>
<reference evidence="18 19" key="1">
    <citation type="submission" date="2016-04" db="EMBL/GenBank/DDBJ databases">
        <title>Genome sequence of Methanobrevibacter filiformis DSM 11501.</title>
        <authorList>
            <person name="Poehlein A."/>
            <person name="Seedorf H."/>
            <person name="Daniel R."/>
        </authorList>
    </citation>
    <scope>NUCLEOTIDE SEQUENCE [LARGE SCALE GENOMIC DNA]</scope>
    <source>
        <strain evidence="18 19">DSM 11501</strain>
    </source>
</reference>
<dbReference type="EC" id="3.1.11.1" evidence="15"/>
<evidence type="ECO:0000256" key="4">
    <source>
        <dbReference type="ARBA" id="ARBA00022679"/>
    </source>
</evidence>
<dbReference type="Gene3D" id="3.60.21.50">
    <property type="match status" value="1"/>
</dbReference>
<dbReference type="Proteomes" id="UP000077066">
    <property type="component" value="Unassembled WGS sequence"/>
</dbReference>
<evidence type="ECO:0000256" key="13">
    <source>
        <dbReference type="ARBA" id="ARBA00024817"/>
    </source>
</evidence>
<keyword evidence="6 15" id="KW-0235">DNA replication</keyword>
<evidence type="ECO:0000256" key="15">
    <source>
        <dbReference type="HAMAP-Rule" id="MF_00325"/>
    </source>
</evidence>
<evidence type="ECO:0000259" key="17">
    <source>
        <dbReference type="Pfam" id="PF04042"/>
    </source>
</evidence>
<comment type="caution">
    <text evidence="18">The sequence shown here is derived from an EMBL/GenBank/DDBJ whole genome shotgun (WGS) entry which is preliminary data.</text>
</comment>
<dbReference type="PATRIC" id="fig|55758.3.peg.57"/>
<feature type="compositionally biased region" description="Polar residues" evidence="16">
    <location>
        <begin position="101"/>
        <end position="129"/>
    </location>
</feature>
<keyword evidence="9 15" id="KW-0269">Exonuclease</keyword>
<dbReference type="NCBIfam" id="NF003120">
    <property type="entry name" value="PRK04036.1-5"/>
    <property type="match status" value="1"/>
</dbReference>
<proteinExistence type="inferred from homology"/>
<keyword evidence="11 15" id="KW-0238">DNA-binding</keyword>
<feature type="compositionally biased region" description="Basic and acidic residues" evidence="16">
    <location>
        <begin position="188"/>
        <end position="202"/>
    </location>
</feature>
<dbReference type="CDD" id="cd07386">
    <property type="entry name" value="MPP_DNA_pol_II_small_archeal_C"/>
    <property type="match status" value="1"/>
</dbReference>
<evidence type="ECO:0000313" key="18">
    <source>
        <dbReference type="EMBL" id="KZX17602.1"/>
    </source>
</evidence>
<feature type="region of interest" description="Disordered" evidence="16">
    <location>
        <begin position="171"/>
        <end position="202"/>
    </location>
</feature>
<dbReference type="InterPro" id="IPR011149">
    <property type="entry name" value="Pol2_small_arc"/>
</dbReference>
<keyword evidence="8 15" id="KW-0378">Hydrolase</keyword>
<dbReference type="GO" id="GO:0008310">
    <property type="term" value="F:single-stranded DNA 3'-5' DNA exonuclease activity"/>
    <property type="evidence" value="ECO:0007669"/>
    <property type="project" value="UniProtKB-EC"/>
</dbReference>
<dbReference type="NCBIfam" id="NF003118">
    <property type="entry name" value="PRK04036.1-3"/>
    <property type="match status" value="1"/>
</dbReference>
<evidence type="ECO:0000256" key="10">
    <source>
        <dbReference type="ARBA" id="ARBA00022932"/>
    </source>
</evidence>
<evidence type="ECO:0000256" key="5">
    <source>
        <dbReference type="ARBA" id="ARBA00022695"/>
    </source>
</evidence>
<evidence type="ECO:0000256" key="14">
    <source>
        <dbReference type="ARBA" id="ARBA00049244"/>
    </source>
</evidence>